<dbReference type="Proteomes" id="UP000735302">
    <property type="component" value="Unassembled WGS sequence"/>
</dbReference>
<feature type="compositionally biased region" description="Low complexity" evidence="1">
    <location>
        <begin position="27"/>
        <end position="56"/>
    </location>
</feature>
<name>A0AAV4CW28_9GAST</name>
<feature type="region of interest" description="Disordered" evidence="1">
    <location>
        <begin position="1"/>
        <end position="89"/>
    </location>
</feature>
<accession>A0AAV4CW28</accession>
<dbReference type="AlphaFoldDB" id="A0AAV4CW28"/>
<protein>
    <submittedName>
        <fullName evidence="3">PiggyBac transposable element-derived protein 4-like</fullName>
    </submittedName>
</protein>
<dbReference type="EMBL" id="BLXT01007037">
    <property type="protein sequence ID" value="GFO36070.1"/>
    <property type="molecule type" value="Genomic_DNA"/>
</dbReference>
<reference evidence="3 4" key="1">
    <citation type="journal article" date="2021" name="Elife">
        <title>Chloroplast acquisition without the gene transfer in kleptoplastic sea slugs, Plakobranchus ocellatus.</title>
        <authorList>
            <person name="Maeda T."/>
            <person name="Takahashi S."/>
            <person name="Yoshida T."/>
            <person name="Shimamura S."/>
            <person name="Takaki Y."/>
            <person name="Nagai Y."/>
            <person name="Toyoda A."/>
            <person name="Suzuki Y."/>
            <person name="Arimoto A."/>
            <person name="Ishii H."/>
            <person name="Satoh N."/>
            <person name="Nishiyama T."/>
            <person name="Hasebe M."/>
            <person name="Maruyama T."/>
            <person name="Minagawa J."/>
            <person name="Obokata J."/>
            <person name="Shigenobu S."/>
        </authorList>
    </citation>
    <scope>NUCLEOTIDE SEQUENCE [LARGE SCALE GENOMIC DNA]</scope>
</reference>
<dbReference type="PANTHER" id="PTHR46599">
    <property type="entry name" value="PIGGYBAC TRANSPOSABLE ELEMENT-DERIVED PROTEIN 4"/>
    <property type="match status" value="1"/>
</dbReference>
<evidence type="ECO:0000313" key="3">
    <source>
        <dbReference type="EMBL" id="GFO36070.1"/>
    </source>
</evidence>
<evidence type="ECO:0000259" key="2">
    <source>
        <dbReference type="Pfam" id="PF13843"/>
    </source>
</evidence>
<evidence type="ECO:0000256" key="1">
    <source>
        <dbReference type="SAM" id="MobiDB-lite"/>
    </source>
</evidence>
<sequence>MCDEEGKKRMSRTDFVAEVKENLAGLRPTPSLSRSTSPSSDSSSSESKSRSRPGTSTQSKSNFRSRTGPSHQQTWSDTPRSRSNGQFPTDWGPAIINSLCSRFREVFLPFRNLSINEMIIGFKGRWSYEQFNSSKPQKFHIKSFGLVDSTTGYALNLLTHYGSDTSYNPDCDL</sequence>
<gene>
    <name evidence="3" type="ORF">PoB_006257500</name>
</gene>
<comment type="caution">
    <text evidence="3">The sequence shown here is derived from an EMBL/GenBank/DDBJ whole genome shotgun (WGS) entry which is preliminary data.</text>
</comment>
<proteinExistence type="predicted"/>
<keyword evidence="4" id="KW-1185">Reference proteome</keyword>
<evidence type="ECO:0000313" key="4">
    <source>
        <dbReference type="Proteomes" id="UP000735302"/>
    </source>
</evidence>
<feature type="domain" description="PiggyBac transposable element-derived protein" evidence="2">
    <location>
        <begin position="95"/>
        <end position="165"/>
    </location>
</feature>
<feature type="compositionally biased region" description="Basic and acidic residues" evidence="1">
    <location>
        <begin position="1"/>
        <end position="21"/>
    </location>
</feature>
<feature type="compositionally biased region" description="Polar residues" evidence="1">
    <location>
        <begin position="57"/>
        <end position="87"/>
    </location>
</feature>
<dbReference type="PANTHER" id="PTHR46599:SF3">
    <property type="entry name" value="PIGGYBAC TRANSPOSABLE ELEMENT-DERIVED PROTEIN 4"/>
    <property type="match status" value="1"/>
</dbReference>
<organism evidence="3 4">
    <name type="scientific">Plakobranchus ocellatus</name>
    <dbReference type="NCBI Taxonomy" id="259542"/>
    <lineage>
        <taxon>Eukaryota</taxon>
        <taxon>Metazoa</taxon>
        <taxon>Spiralia</taxon>
        <taxon>Lophotrochozoa</taxon>
        <taxon>Mollusca</taxon>
        <taxon>Gastropoda</taxon>
        <taxon>Heterobranchia</taxon>
        <taxon>Euthyneura</taxon>
        <taxon>Panpulmonata</taxon>
        <taxon>Sacoglossa</taxon>
        <taxon>Placobranchoidea</taxon>
        <taxon>Plakobranchidae</taxon>
        <taxon>Plakobranchus</taxon>
    </lineage>
</organism>
<dbReference type="InterPro" id="IPR029526">
    <property type="entry name" value="PGBD"/>
</dbReference>
<dbReference type="Pfam" id="PF13843">
    <property type="entry name" value="DDE_Tnp_1_7"/>
    <property type="match status" value="1"/>
</dbReference>